<dbReference type="Proteomes" id="UP001153076">
    <property type="component" value="Unassembled WGS sequence"/>
</dbReference>
<evidence type="ECO:0000259" key="1">
    <source>
        <dbReference type="PROSITE" id="PS51222"/>
    </source>
</evidence>
<comment type="caution">
    <text evidence="2">The sequence shown here is derived from an EMBL/GenBank/DDBJ whole genome shotgun (WGS) entry which is preliminary data.</text>
</comment>
<evidence type="ECO:0000313" key="2">
    <source>
        <dbReference type="EMBL" id="KAJ8425709.1"/>
    </source>
</evidence>
<feature type="domain" description="DCD" evidence="1">
    <location>
        <begin position="1"/>
        <end position="94"/>
    </location>
</feature>
<accession>A0A9Q1GUY8</accession>
<dbReference type="InterPro" id="IPR013989">
    <property type="entry name" value="Dev_and_cell_death_domain"/>
</dbReference>
<dbReference type="AlphaFoldDB" id="A0A9Q1GUY8"/>
<name>A0A9Q1GUY8_9CARY</name>
<dbReference type="Pfam" id="PF10539">
    <property type="entry name" value="Dev_Cell_Death"/>
    <property type="match status" value="1"/>
</dbReference>
<evidence type="ECO:0000313" key="3">
    <source>
        <dbReference type="Proteomes" id="UP001153076"/>
    </source>
</evidence>
<dbReference type="PROSITE" id="PS51222">
    <property type="entry name" value="DCD"/>
    <property type="match status" value="1"/>
</dbReference>
<keyword evidence="3" id="KW-1185">Reference proteome</keyword>
<dbReference type="EMBL" id="JAKOGI010001421">
    <property type="protein sequence ID" value="KAJ8425709.1"/>
    <property type="molecule type" value="Genomic_DNA"/>
</dbReference>
<reference evidence="2" key="1">
    <citation type="submission" date="2022-04" db="EMBL/GenBank/DDBJ databases">
        <title>Carnegiea gigantea Genome sequencing and assembly v2.</title>
        <authorList>
            <person name="Copetti D."/>
            <person name="Sanderson M.J."/>
            <person name="Burquez A."/>
            <person name="Wojciechowski M.F."/>
        </authorList>
    </citation>
    <scope>NUCLEOTIDE SEQUENCE</scope>
    <source>
        <strain evidence="2">SGP5-SGP5p</strain>
        <tissue evidence="2">Aerial part</tissue>
    </source>
</reference>
<dbReference type="SMART" id="SM00767">
    <property type="entry name" value="DCD"/>
    <property type="match status" value="1"/>
</dbReference>
<protein>
    <recommendedName>
        <fullName evidence="1">DCD domain-containing protein</fullName>
    </recommendedName>
</protein>
<dbReference type="PANTHER" id="PTHR46444">
    <property type="entry name" value="DCD (DEVELOPMENT AND CELL DEATH) DOMAIN PROTEIN-RELATED"/>
    <property type="match status" value="1"/>
</dbReference>
<organism evidence="2 3">
    <name type="scientific">Carnegiea gigantea</name>
    <dbReference type="NCBI Taxonomy" id="171969"/>
    <lineage>
        <taxon>Eukaryota</taxon>
        <taxon>Viridiplantae</taxon>
        <taxon>Streptophyta</taxon>
        <taxon>Embryophyta</taxon>
        <taxon>Tracheophyta</taxon>
        <taxon>Spermatophyta</taxon>
        <taxon>Magnoliopsida</taxon>
        <taxon>eudicotyledons</taxon>
        <taxon>Gunneridae</taxon>
        <taxon>Pentapetalae</taxon>
        <taxon>Caryophyllales</taxon>
        <taxon>Cactineae</taxon>
        <taxon>Cactaceae</taxon>
        <taxon>Cactoideae</taxon>
        <taxon>Echinocereeae</taxon>
        <taxon>Carnegiea</taxon>
    </lineage>
</organism>
<gene>
    <name evidence="2" type="ORF">Cgig2_024312</name>
</gene>
<dbReference type="PANTHER" id="PTHR46444:SF3">
    <property type="entry name" value="DCD (DEVELOPMENT AND CELL DEATH) DOMAIN PROTEIN"/>
    <property type="match status" value="1"/>
</dbReference>
<proteinExistence type="predicted"/>
<sequence>MACSKKRKYSSVRPDRFACKFLLGIKQANRTTANSTYHGASYFFMVKFAIARDCLPLPEVAFKEVIKENYSGRSKFKQVLSEEQVNKLVSLFRPITVLSLPRPSPVFQDAADRGLSPQVTGFSSSHGQYSAGSDHTNMQLRRSSSHVQEVPFPPLHLAQNQLAVARTRTLASQPFHSEPSFPRSDPSYVPETYHLGHPGLYQHDTHARYGTSVLQITSADSCCAPNPMPQSDIARQQSQAMAASSPMAASSSMTAAQWVAMASEAQTPGSHASSSTISSRSELQLRYNDHYGQGPVPPLPQTSASGGVGVESINMYDRPTSSAALASEYQYQGYQTFRQMHSVATVQPASNIPSSVSEAYVPYMSTALPGYMRQECPISQQPVAGVSADPRAGYVPTYYSGPNPTF</sequence>